<evidence type="ECO:0000256" key="1">
    <source>
        <dbReference type="SAM" id="Phobius"/>
    </source>
</evidence>
<sequence length="46" mass="5259">MHALNFIFAHAKNHFLSFDGSTLFVVLSVISYFSSYSTNSAQDRWT</sequence>
<evidence type="ECO:0000313" key="2">
    <source>
        <dbReference type="EMBL" id="GAK96152.1"/>
    </source>
</evidence>
<accession>A0A090Q1S7</accession>
<dbReference type="AlphaFoldDB" id="A0A090Q1S7"/>
<proteinExistence type="predicted"/>
<keyword evidence="1" id="KW-1133">Transmembrane helix</keyword>
<organism evidence="2 3">
    <name type="scientific">Nonlabens tegetincola</name>
    <dbReference type="NCBI Taxonomy" id="323273"/>
    <lineage>
        <taxon>Bacteria</taxon>
        <taxon>Pseudomonadati</taxon>
        <taxon>Bacteroidota</taxon>
        <taxon>Flavobacteriia</taxon>
        <taxon>Flavobacteriales</taxon>
        <taxon>Flavobacteriaceae</taxon>
        <taxon>Nonlabens</taxon>
    </lineage>
</organism>
<gene>
    <name evidence="2" type="ORF">JCM19294_2934</name>
</gene>
<comment type="caution">
    <text evidence="2">The sequence shown here is derived from an EMBL/GenBank/DDBJ whole genome shotgun (WGS) entry which is preliminary data.</text>
</comment>
<evidence type="ECO:0000313" key="3">
    <source>
        <dbReference type="Proteomes" id="UP000029221"/>
    </source>
</evidence>
<dbReference type="EMBL" id="BBML01000001">
    <property type="protein sequence ID" value="GAK96152.1"/>
    <property type="molecule type" value="Genomic_DNA"/>
</dbReference>
<feature type="transmembrane region" description="Helical" evidence="1">
    <location>
        <begin position="15"/>
        <end position="34"/>
    </location>
</feature>
<keyword evidence="1" id="KW-0812">Transmembrane</keyword>
<keyword evidence="3" id="KW-1185">Reference proteome</keyword>
<protein>
    <submittedName>
        <fullName evidence="2">Uncharacterized protein</fullName>
    </submittedName>
</protein>
<name>A0A090Q1S7_9FLAO</name>
<keyword evidence="1" id="KW-0472">Membrane</keyword>
<dbReference type="Proteomes" id="UP000029221">
    <property type="component" value="Unassembled WGS sequence"/>
</dbReference>
<reference evidence="2" key="1">
    <citation type="journal article" date="2014" name="Genome Announc.">
        <title>Draft Genome Sequences of Marine Flavobacterium Nonlabens Strains NR17, NR24, NR27, NR32, NR33, and Ara13.</title>
        <authorList>
            <person name="Nakanishi M."/>
            <person name="Meirelles P."/>
            <person name="Suzuki R."/>
            <person name="Takatani N."/>
            <person name="Mino S."/>
            <person name="Suda W."/>
            <person name="Oshima K."/>
            <person name="Hattori M."/>
            <person name="Ohkuma M."/>
            <person name="Hosokawa M."/>
            <person name="Miyashita K."/>
            <person name="Thompson F.L."/>
            <person name="Niwa A."/>
            <person name="Sawabe T."/>
            <person name="Sawabe T."/>
        </authorList>
    </citation>
    <scope>NUCLEOTIDE SEQUENCE [LARGE SCALE GENOMIC DNA]</scope>
    <source>
        <strain evidence="2">JCM 19294</strain>
    </source>
</reference>